<evidence type="ECO:0000256" key="1">
    <source>
        <dbReference type="SAM" id="MobiDB-lite"/>
    </source>
</evidence>
<dbReference type="OrthoDB" id="10256743at2759"/>
<accession>A0A9P7B101</accession>
<name>A0A9P7B101_9HELO</name>
<dbReference type="CDD" id="cd02325">
    <property type="entry name" value="R3H"/>
    <property type="match status" value="1"/>
</dbReference>
<dbReference type="InterPro" id="IPR039629">
    <property type="entry name" value="R3HDM4"/>
</dbReference>
<evidence type="ECO:0000313" key="4">
    <source>
        <dbReference type="Proteomes" id="UP000785200"/>
    </source>
</evidence>
<dbReference type="Pfam" id="PF13902">
    <property type="entry name" value="R3H-assoc"/>
    <property type="match status" value="1"/>
</dbReference>
<comment type="caution">
    <text evidence="3">The sequence shown here is derived from an EMBL/GenBank/DDBJ whole genome shotgun (WGS) entry which is preliminary data.</text>
</comment>
<dbReference type="AlphaFoldDB" id="A0A9P7B101"/>
<evidence type="ECO:0000313" key="3">
    <source>
        <dbReference type="EMBL" id="KAG0652767.1"/>
    </source>
</evidence>
<dbReference type="EMBL" id="VNKQ01000002">
    <property type="protein sequence ID" value="KAG0652767.1"/>
    <property type="molecule type" value="Genomic_DNA"/>
</dbReference>
<feature type="compositionally biased region" description="Basic and acidic residues" evidence="1">
    <location>
        <begin position="159"/>
        <end position="170"/>
    </location>
</feature>
<protein>
    <recommendedName>
        <fullName evidence="2">R3H-associated N-terminal domain-containing protein</fullName>
    </recommendedName>
</protein>
<proteinExistence type="predicted"/>
<dbReference type="InterPro" id="IPR036867">
    <property type="entry name" value="R3H_dom_sf"/>
</dbReference>
<keyword evidence="4" id="KW-1185">Reference proteome</keyword>
<dbReference type="PANTHER" id="PTHR32019:SF2">
    <property type="entry name" value="R3H DOMAIN-CONTAINING PROTEIN 4"/>
    <property type="match status" value="1"/>
</dbReference>
<dbReference type="Proteomes" id="UP000785200">
    <property type="component" value="Unassembled WGS sequence"/>
</dbReference>
<sequence>MAIYSSVPPPSQQNPIAAGAVDIEAWNVSALESLSISPSARGTGVTLSIPLVREDDASKPAYKPRKEPLRRDSLKRRDALLKGKEGSRRRQRWENDHLLHIPNVQPPLPSDWEVHPTYPVHTVPYYLAPLWDAGVRHRAEEIAAAKKLSSTKRAGAQDNEQKGRVPQELRQKLKKAKGAKSLLQDLEEEVRKFVREWEKKERALMNKGVDGEGNEGLELDSEDEEIVFVGRNGTMSDEQRKTVEEELEREKLVFDSLVDDHGASFGRWLVHSIATYYGLSSRSITVGDPARREAYVGIKEMRTGRRPSVQGELPRPLWGMI</sequence>
<feature type="region of interest" description="Disordered" evidence="1">
    <location>
        <begin position="147"/>
        <end position="170"/>
    </location>
</feature>
<dbReference type="GO" id="GO:0003676">
    <property type="term" value="F:nucleic acid binding"/>
    <property type="evidence" value="ECO:0007669"/>
    <property type="project" value="InterPro"/>
</dbReference>
<feature type="domain" description="R3H-associated N-terminal" evidence="2">
    <location>
        <begin position="66"/>
        <end position="175"/>
    </location>
</feature>
<dbReference type="InterPro" id="IPR025952">
    <property type="entry name" value="R3H-assoc_dom"/>
</dbReference>
<gene>
    <name evidence="3" type="ORF">D0Z07_0301</name>
</gene>
<organism evidence="3 4">
    <name type="scientific">Hyphodiscus hymeniophilus</name>
    <dbReference type="NCBI Taxonomy" id="353542"/>
    <lineage>
        <taxon>Eukaryota</taxon>
        <taxon>Fungi</taxon>
        <taxon>Dikarya</taxon>
        <taxon>Ascomycota</taxon>
        <taxon>Pezizomycotina</taxon>
        <taxon>Leotiomycetes</taxon>
        <taxon>Helotiales</taxon>
        <taxon>Hyphodiscaceae</taxon>
        <taxon>Hyphodiscus</taxon>
    </lineage>
</organism>
<evidence type="ECO:0000259" key="2">
    <source>
        <dbReference type="Pfam" id="PF13902"/>
    </source>
</evidence>
<dbReference type="PANTHER" id="PTHR32019">
    <property type="entry name" value="R3H DOMAIN-CONTAINING PROTEIN 4"/>
    <property type="match status" value="1"/>
</dbReference>
<feature type="region of interest" description="Disordered" evidence="1">
    <location>
        <begin position="56"/>
        <end position="89"/>
    </location>
</feature>
<reference evidence="3" key="1">
    <citation type="submission" date="2019-07" db="EMBL/GenBank/DDBJ databases">
        <title>Hyphodiscus hymeniophilus genome sequencing and assembly.</title>
        <authorList>
            <person name="Kramer G."/>
            <person name="Nodwell J."/>
        </authorList>
    </citation>
    <scope>NUCLEOTIDE SEQUENCE</scope>
    <source>
        <strain evidence="3">ATCC 34498</strain>
    </source>
</reference>
<dbReference type="SUPFAM" id="SSF82708">
    <property type="entry name" value="R3H domain"/>
    <property type="match status" value="1"/>
</dbReference>